<dbReference type="AlphaFoldDB" id="A0A5C6BZR9"/>
<reference evidence="3 4" key="1">
    <citation type="submission" date="2019-02" db="EMBL/GenBank/DDBJ databases">
        <title>Deep-cultivation of Planctomycetes and their phenomic and genomic characterization uncovers novel biology.</title>
        <authorList>
            <person name="Wiegand S."/>
            <person name="Jogler M."/>
            <person name="Boedeker C."/>
            <person name="Pinto D."/>
            <person name="Vollmers J."/>
            <person name="Rivas-Marin E."/>
            <person name="Kohn T."/>
            <person name="Peeters S.H."/>
            <person name="Heuer A."/>
            <person name="Rast P."/>
            <person name="Oberbeckmann S."/>
            <person name="Bunk B."/>
            <person name="Jeske O."/>
            <person name="Meyerdierks A."/>
            <person name="Storesund J.E."/>
            <person name="Kallscheuer N."/>
            <person name="Luecker S."/>
            <person name="Lage O.M."/>
            <person name="Pohl T."/>
            <person name="Merkel B.J."/>
            <person name="Hornburger P."/>
            <person name="Mueller R.-W."/>
            <person name="Bruemmer F."/>
            <person name="Labrenz M."/>
            <person name="Spormann A.M."/>
            <person name="Op Den Camp H."/>
            <person name="Overmann J."/>
            <person name="Amann R."/>
            <person name="Jetten M.S.M."/>
            <person name="Mascher T."/>
            <person name="Medema M.H."/>
            <person name="Devos D.P."/>
            <person name="Kaster A.-K."/>
            <person name="Ovreas L."/>
            <person name="Rohde M."/>
            <person name="Galperin M.Y."/>
            <person name="Jogler C."/>
        </authorList>
    </citation>
    <scope>NUCLEOTIDE SEQUENCE [LARGE SCALE GENOMIC DNA]</scope>
    <source>
        <strain evidence="3 4">Pla52o</strain>
    </source>
</reference>
<gene>
    <name evidence="3" type="ORF">Pla52o_53720</name>
</gene>
<keyword evidence="4" id="KW-1185">Reference proteome</keyword>
<evidence type="ECO:0000259" key="2">
    <source>
        <dbReference type="Pfam" id="PF19815"/>
    </source>
</evidence>
<comment type="caution">
    <text evidence="3">The sequence shown here is derived from an EMBL/GenBank/DDBJ whole genome shotgun (WGS) entry which is preliminary data.</text>
</comment>
<dbReference type="Pfam" id="PF19815">
    <property type="entry name" value="DUF6298"/>
    <property type="match status" value="1"/>
</dbReference>
<accession>A0A5C6BZR9</accession>
<evidence type="ECO:0000313" key="4">
    <source>
        <dbReference type="Proteomes" id="UP000316304"/>
    </source>
</evidence>
<name>A0A5C6BZR9_9BACT</name>
<feature type="domain" description="DUF6298" evidence="2">
    <location>
        <begin position="7"/>
        <end position="96"/>
    </location>
</feature>
<dbReference type="Proteomes" id="UP000316304">
    <property type="component" value="Unassembled WGS sequence"/>
</dbReference>
<evidence type="ECO:0000256" key="1">
    <source>
        <dbReference type="SAM" id="MobiDB-lite"/>
    </source>
</evidence>
<sequence length="113" mass="13297">MVCGTIRRRDAHNDTQRNSVNVKPPFLEQPWVRSGQGKMFDGLPKYDLSQYNDGYIQRLKQLAGYCDRKGTILFHNHDMQHALLETHAHQDDFWRKRRRHSWTFGCNLQASPG</sequence>
<proteinExistence type="predicted"/>
<dbReference type="InterPro" id="IPR046265">
    <property type="entry name" value="DUF6298"/>
</dbReference>
<protein>
    <recommendedName>
        <fullName evidence="2">DUF6298 domain-containing protein</fullName>
    </recommendedName>
</protein>
<organism evidence="3 4">
    <name type="scientific">Novipirellula galeiformis</name>
    <dbReference type="NCBI Taxonomy" id="2528004"/>
    <lineage>
        <taxon>Bacteria</taxon>
        <taxon>Pseudomonadati</taxon>
        <taxon>Planctomycetota</taxon>
        <taxon>Planctomycetia</taxon>
        <taxon>Pirellulales</taxon>
        <taxon>Pirellulaceae</taxon>
        <taxon>Novipirellula</taxon>
    </lineage>
</organism>
<evidence type="ECO:0000313" key="3">
    <source>
        <dbReference type="EMBL" id="TWU17197.1"/>
    </source>
</evidence>
<feature type="region of interest" description="Disordered" evidence="1">
    <location>
        <begin position="1"/>
        <end position="22"/>
    </location>
</feature>
<dbReference type="EMBL" id="SJPT01000014">
    <property type="protein sequence ID" value="TWU17197.1"/>
    <property type="molecule type" value="Genomic_DNA"/>
</dbReference>